<dbReference type="EMBL" id="CP028942">
    <property type="protein sequence ID" value="QKM64643.1"/>
    <property type="molecule type" value="Genomic_DNA"/>
</dbReference>
<gene>
    <name evidence="1" type="ORF">DCO17_04970</name>
</gene>
<evidence type="ECO:0000313" key="2">
    <source>
        <dbReference type="Proteomes" id="UP000503312"/>
    </source>
</evidence>
<dbReference type="Proteomes" id="UP000503312">
    <property type="component" value="Chromosome"/>
</dbReference>
<protein>
    <submittedName>
        <fullName evidence="1">Uncharacterized protein</fullName>
    </submittedName>
</protein>
<reference evidence="1 2" key="1">
    <citation type="submission" date="2018-04" db="EMBL/GenBank/DDBJ databases">
        <title>Polynucleobacter sp. UH21B genome.</title>
        <authorList>
            <person name="Hahn M.W."/>
        </authorList>
    </citation>
    <scope>NUCLEOTIDE SEQUENCE [LARGE SCALE GENOMIC DNA]</scope>
    <source>
        <strain evidence="1 2">MWH-UH21B</strain>
    </source>
</reference>
<proteinExistence type="predicted"/>
<accession>A0A6M9Q6R9</accession>
<sequence>MVAHFSSKLNKQVHAVLMVVLLAFCMLGTRWVGLNHGVSHLGFAKQTVCESAAVASISTASHSSDVCHLFDALTLAGCIPPSFSSAPLANHNQSISHQGKAEQVDAPSLIAYQSQAPPSLII</sequence>
<evidence type="ECO:0000313" key="1">
    <source>
        <dbReference type="EMBL" id="QKM64643.1"/>
    </source>
</evidence>
<name>A0A6M9Q6R9_9BURK</name>
<dbReference type="KEGG" id="ptrp:DCO17_04970"/>
<organism evidence="1 2">
    <name type="scientific">Polynucleobacter tropicus</name>
    <dbReference type="NCBI Taxonomy" id="1743174"/>
    <lineage>
        <taxon>Bacteria</taxon>
        <taxon>Pseudomonadati</taxon>
        <taxon>Pseudomonadota</taxon>
        <taxon>Betaproteobacteria</taxon>
        <taxon>Burkholderiales</taxon>
        <taxon>Burkholderiaceae</taxon>
        <taxon>Polynucleobacter</taxon>
    </lineage>
</organism>
<dbReference type="AlphaFoldDB" id="A0A6M9Q6R9"/>
<keyword evidence="2" id="KW-1185">Reference proteome</keyword>